<dbReference type="RefSeq" id="WP_307267658.1">
    <property type="nucleotide sequence ID" value="NZ_JAUSVX010000001.1"/>
</dbReference>
<reference evidence="1 2" key="1">
    <citation type="submission" date="2023-07" db="EMBL/GenBank/DDBJ databases">
        <title>Genomic Encyclopedia of Type Strains, Phase IV (KMG-IV): sequencing the most valuable type-strain genomes for metagenomic binning, comparative biology and taxonomic classification.</title>
        <authorList>
            <person name="Goeker M."/>
        </authorList>
    </citation>
    <scope>NUCLEOTIDE SEQUENCE [LARGE SCALE GENOMIC DNA]</scope>
    <source>
        <strain evidence="1 2">DSM 19619</strain>
    </source>
</reference>
<keyword evidence="2" id="KW-1185">Reference proteome</keyword>
<gene>
    <name evidence="1" type="ORF">QO011_000678</name>
</gene>
<dbReference type="EMBL" id="JAUSVX010000001">
    <property type="protein sequence ID" value="MDQ0467683.1"/>
    <property type="molecule type" value="Genomic_DNA"/>
</dbReference>
<sequence>MTDAVTRARDALLAAEAGGAPGELPVLTPAEVYRVQAAVLAARGTPVLGWKVALVGGEPVAAPITAVAPSGAILTAAPGRTTRIETELAFRLGQDLPPATAYARADIVAAIAAVHPAFEIVGARLGEPPAVPFAAFLADRLGNAGLVVGEAPADVGAGMPARAVLTREGREIAAGPHPHGDPLAALLAWANARQDACGGLRAGQFVITGSFTGAPAVEAGATYRGCFEGGGCVAAVFRSPSGER</sequence>
<dbReference type="PANTHER" id="PTHR30143">
    <property type="entry name" value="ACID HYDRATASE"/>
    <property type="match status" value="1"/>
</dbReference>
<proteinExistence type="predicted"/>
<protein>
    <submittedName>
        <fullName evidence="1">2-keto-4-pentenoate hydratase</fullName>
    </submittedName>
</protein>
<accession>A0ABU0J2L6</accession>
<evidence type="ECO:0000313" key="1">
    <source>
        <dbReference type="EMBL" id="MDQ0467683.1"/>
    </source>
</evidence>
<dbReference type="InterPro" id="IPR050772">
    <property type="entry name" value="Hydratase-Decarb/MhpD_sf"/>
</dbReference>
<dbReference type="InterPro" id="IPR036663">
    <property type="entry name" value="Fumarylacetoacetase_C_sf"/>
</dbReference>
<dbReference type="PANTHER" id="PTHR30143:SF0">
    <property type="entry name" value="2-KETO-4-PENTENOATE HYDRATASE"/>
    <property type="match status" value="1"/>
</dbReference>
<dbReference type="SUPFAM" id="SSF56529">
    <property type="entry name" value="FAH"/>
    <property type="match status" value="1"/>
</dbReference>
<dbReference type="Gene3D" id="3.90.850.10">
    <property type="entry name" value="Fumarylacetoacetase-like, C-terminal domain"/>
    <property type="match status" value="1"/>
</dbReference>
<organism evidence="1 2">
    <name type="scientific">Labrys wisconsinensis</name>
    <dbReference type="NCBI Taxonomy" id="425677"/>
    <lineage>
        <taxon>Bacteria</taxon>
        <taxon>Pseudomonadati</taxon>
        <taxon>Pseudomonadota</taxon>
        <taxon>Alphaproteobacteria</taxon>
        <taxon>Hyphomicrobiales</taxon>
        <taxon>Xanthobacteraceae</taxon>
        <taxon>Labrys</taxon>
    </lineage>
</organism>
<comment type="caution">
    <text evidence="1">The sequence shown here is derived from an EMBL/GenBank/DDBJ whole genome shotgun (WGS) entry which is preliminary data.</text>
</comment>
<name>A0ABU0J2L6_9HYPH</name>
<dbReference type="Proteomes" id="UP001242480">
    <property type="component" value="Unassembled WGS sequence"/>
</dbReference>
<evidence type="ECO:0000313" key="2">
    <source>
        <dbReference type="Proteomes" id="UP001242480"/>
    </source>
</evidence>